<dbReference type="Proteomes" id="UP000184172">
    <property type="component" value="Unassembled WGS sequence"/>
</dbReference>
<evidence type="ECO:0000313" key="4">
    <source>
        <dbReference type="Proteomes" id="UP000184172"/>
    </source>
</evidence>
<sequence>MKKIFFRIDAGKIFGLGHLSRCLCLANEFSNGFELGFFIKTDNPLTIIQFIEDKLKEVIPRSLYFFELDIQPTQELKFLINEVKKQNAFLIIDHYTADEKYQKELYENNVKWLQFDSHAKVKLYSDFVLHGSPNATEELYRPLIVKNTKMLFGPKYAIVGEQFRRGRENVEVRKSVNEIFISFGGGNDKGALLKCISDLDSSFLKNISLNIVTSELNPSINEIKGWVSKSKNVTLFINTNKVFEIMARCDLAILTPGTLSYEASCMGLPMLLISTADNQDINASGWERIGAARYLGKIEYLDKNIFNASIRNVIENTDLLNSMSECSFDAVDGKGAERTAKIIKSRIV</sequence>
<dbReference type="EMBL" id="FQYV01000008">
    <property type="protein sequence ID" value="SHI99437.1"/>
    <property type="molecule type" value="Genomic_DNA"/>
</dbReference>
<dbReference type="GO" id="GO:0016787">
    <property type="term" value="F:hydrolase activity"/>
    <property type="evidence" value="ECO:0007669"/>
    <property type="project" value="UniProtKB-KW"/>
</dbReference>
<dbReference type="Gene3D" id="3.40.50.2000">
    <property type="entry name" value="Glycogen Phosphorylase B"/>
    <property type="match status" value="1"/>
</dbReference>
<keyword evidence="4" id="KW-1185">Reference proteome</keyword>
<proteinExistence type="predicted"/>
<evidence type="ECO:0000313" key="3">
    <source>
        <dbReference type="EMBL" id="SHI99437.1"/>
    </source>
</evidence>
<keyword evidence="3" id="KW-0378">Hydrolase</keyword>
<dbReference type="Gene3D" id="3.40.50.11190">
    <property type="match status" value="1"/>
</dbReference>
<dbReference type="InterPro" id="IPR020023">
    <property type="entry name" value="PseG"/>
</dbReference>
<organism evidence="3 4">
    <name type="scientific">Aequorivita viscosa</name>
    <dbReference type="NCBI Taxonomy" id="797419"/>
    <lineage>
        <taxon>Bacteria</taxon>
        <taxon>Pseudomonadati</taxon>
        <taxon>Bacteroidota</taxon>
        <taxon>Flavobacteriia</taxon>
        <taxon>Flavobacteriales</taxon>
        <taxon>Flavobacteriaceae</taxon>
        <taxon>Aequorivita</taxon>
    </lineage>
</organism>
<gene>
    <name evidence="3" type="ORF">SAMN04487908_10813</name>
</gene>
<dbReference type="AlphaFoldDB" id="A0A1M6FP20"/>
<evidence type="ECO:0000256" key="2">
    <source>
        <dbReference type="PIRSR" id="PIRSR620023-2"/>
    </source>
</evidence>
<evidence type="ECO:0000256" key="1">
    <source>
        <dbReference type="PIRSR" id="PIRSR620023-1"/>
    </source>
</evidence>
<dbReference type="NCBIfam" id="TIGR03590">
    <property type="entry name" value="PseG"/>
    <property type="match status" value="1"/>
</dbReference>
<dbReference type="OrthoDB" id="6290225at2"/>
<accession>A0A1M6FP20</accession>
<dbReference type="SUPFAM" id="SSF53756">
    <property type="entry name" value="UDP-Glycosyltransferase/glycogen phosphorylase"/>
    <property type="match status" value="1"/>
</dbReference>
<protein>
    <submittedName>
        <fullName evidence="3">UDP-2,4-diacetamido-2,4,6-trideoxy-beta-L-altropyranose hydrolase</fullName>
    </submittedName>
</protein>
<dbReference type="STRING" id="797419.SAMN05216556_109103"/>
<name>A0A1M6FP20_9FLAO</name>
<feature type="binding site" evidence="2">
    <location>
        <position position="262"/>
    </location>
    <ligand>
        <name>substrate</name>
    </ligand>
</feature>
<reference evidence="4" key="1">
    <citation type="submission" date="2016-11" db="EMBL/GenBank/DDBJ databases">
        <authorList>
            <person name="Varghese N."/>
            <person name="Submissions S."/>
        </authorList>
    </citation>
    <scope>NUCLEOTIDE SEQUENCE [LARGE SCALE GENOMIC DNA]</scope>
    <source>
        <strain evidence="4">DSM 26349</strain>
    </source>
</reference>
<feature type="active site" description="Proton acceptor" evidence="1">
    <location>
        <position position="18"/>
    </location>
</feature>
<dbReference type="RefSeq" id="WP_073216904.1">
    <property type="nucleotide sequence ID" value="NZ_FNNS01000009.1"/>
</dbReference>